<dbReference type="InterPro" id="IPR012338">
    <property type="entry name" value="Beta-lactam/transpept-like"/>
</dbReference>
<dbReference type="RefSeq" id="WP_181581220.1">
    <property type="nucleotide sequence ID" value="NZ_CP059399.1"/>
</dbReference>
<keyword evidence="1" id="KW-0732">Signal</keyword>
<reference evidence="2 3" key="1">
    <citation type="submission" date="2020-07" db="EMBL/GenBank/DDBJ databases">
        <authorList>
            <person name="Zhuang K."/>
            <person name="Ran Y."/>
        </authorList>
    </citation>
    <scope>NUCLEOTIDE SEQUENCE [LARGE SCALE GENOMIC DNA]</scope>
    <source>
        <strain evidence="2 3">WCH-YHL-001</strain>
    </source>
</reference>
<evidence type="ECO:0000313" key="2">
    <source>
        <dbReference type="EMBL" id="QLY30021.1"/>
    </source>
</evidence>
<protein>
    <recommendedName>
        <fullName evidence="4">Beta-lactamase class A</fullName>
    </recommendedName>
</protein>
<sequence>MSTDPIPACRKAIARCVAVATLFAVSACGLDSGTPGTPAPDPNGIVPVAEGNGIAMLAPNLPDLLDLPKTVNFATDFADLQASIDGRIGLAVMPVGGGDITQFGDWTTGIAWSTIKVPIALAALRNDPTGMRSLAEAAITYSDNGAAQTLWNSLGSDGEAADIVQQVLHEAGDDNTDIGGRHTQLAQLGSDELIAFGATNWTLSDQVRFAAKLPCMPRANSVVSLMSEITHDQSWGLGRLIGAEFKGGWGPDDDTGFYTVRQFGLVPTLSGPVAVAMAAEPASGSFEDATDIMDRMALLLADHLQDLRGGDCS</sequence>
<feature type="chain" id="PRO_5038469619" description="Beta-lactamase class A" evidence="1">
    <location>
        <begin position="28"/>
        <end position="313"/>
    </location>
</feature>
<evidence type="ECO:0000256" key="1">
    <source>
        <dbReference type="SAM" id="SignalP"/>
    </source>
</evidence>
<dbReference type="EMBL" id="CP059399">
    <property type="protein sequence ID" value="QLY30021.1"/>
    <property type="molecule type" value="Genomic_DNA"/>
</dbReference>
<dbReference type="KEGG" id="nhu:H0264_33305"/>
<organism evidence="2 3">
    <name type="scientific">Nocardia huaxiensis</name>
    <dbReference type="NCBI Taxonomy" id="2755382"/>
    <lineage>
        <taxon>Bacteria</taxon>
        <taxon>Bacillati</taxon>
        <taxon>Actinomycetota</taxon>
        <taxon>Actinomycetes</taxon>
        <taxon>Mycobacteriales</taxon>
        <taxon>Nocardiaceae</taxon>
        <taxon>Nocardia</taxon>
    </lineage>
</organism>
<feature type="signal peptide" evidence="1">
    <location>
        <begin position="1"/>
        <end position="27"/>
    </location>
</feature>
<dbReference type="Proteomes" id="UP000515512">
    <property type="component" value="Chromosome"/>
</dbReference>
<dbReference type="SUPFAM" id="SSF56601">
    <property type="entry name" value="beta-lactamase/transpeptidase-like"/>
    <property type="match status" value="1"/>
</dbReference>
<proteinExistence type="predicted"/>
<keyword evidence="3" id="KW-1185">Reference proteome</keyword>
<evidence type="ECO:0000313" key="3">
    <source>
        <dbReference type="Proteomes" id="UP000515512"/>
    </source>
</evidence>
<dbReference type="AlphaFoldDB" id="A0A7D6V8B1"/>
<dbReference type="Gene3D" id="3.40.710.10">
    <property type="entry name" value="DD-peptidase/beta-lactamase superfamily"/>
    <property type="match status" value="1"/>
</dbReference>
<accession>A0A7D6V8B1</accession>
<name>A0A7D6V8B1_9NOCA</name>
<gene>
    <name evidence="2" type="ORF">H0264_33305</name>
</gene>
<evidence type="ECO:0008006" key="4">
    <source>
        <dbReference type="Google" id="ProtNLM"/>
    </source>
</evidence>